<reference evidence="1" key="1">
    <citation type="submission" date="2019-08" db="EMBL/GenBank/DDBJ databases">
        <authorList>
            <person name="Kucharzyk K."/>
            <person name="Murdoch R.W."/>
            <person name="Higgins S."/>
            <person name="Loffler F."/>
        </authorList>
    </citation>
    <scope>NUCLEOTIDE SEQUENCE</scope>
</reference>
<name>A0A645A650_9ZZZZ</name>
<sequence>MEGGNAVDDGSFERGSQPLEFADALFEGVLETLFFLG</sequence>
<organism evidence="1">
    <name type="scientific">bioreactor metagenome</name>
    <dbReference type="NCBI Taxonomy" id="1076179"/>
    <lineage>
        <taxon>unclassified sequences</taxon>
        <taxon>metagenomes</taxon>
        <taxon>ecological metagenomes</taxon>
    </lineage>
</organism>
<accession>A0A645A650</accession>
<comment type="caution">
    <text evidence="1">The sequence shown here is derived from an EMBL/GenBank/DDBJ whole genome shotgun (WGS) entry which is preliminary data.</text>
</comment>
<dbReference type="AlphaFoldDB" id="A0A645A650"/>
<evidence type="ECO:0000313" key="1">
    <source>
        <dbReference type="EMBL" id="MPM48639.1"/>
    </source>
</evidence>
<dbReference type="EMBL" id="VSSQ01012189">
    <property type="protein sequence ID" value="MPM48639.1"/>
    <property type="molecule type" value="Genomic_DNA"/>
</dbReference>
<gene>
    <name evidence="1" type="ORF">SDC9_95365</name>
</gene>
<protein>
    <submittedName>
        <fullName evidence="1">Uncharacterized protein</fullName>
    </submittedName>
</protein>
<proteinExistence type="predicted"/>